<comment type="catalytic activity">
    <reaction evidence="1">
        <text>ATP + protein L-histidine = ADP + protein N-phospho-L-histidine.</text>
        <dbReference type="EC" id="2.7.13.3"/>
    </reaction>
</comment>
<dbReference type="PANTHER" id="PTHR43047">
    <property type="entry name" value="TWO-COMPONENT HISTIDINE PROTEIN KINASE"/>
    <property type="match status" value="1"/>
</dbReference>
<proteinExistence type="predicted"/>
<evidence type="ECO:0000256" key="2">
    <source>
        <dbReference type="ARBA" id="ARBA00012438"/>
    </source>
</evidence>
<dbReference type="SUPFAM" id="SSF55874">
    <property type="entry name" value="ATPase domain of HSP90 chaperone/DNA topoisomerase II/histidine kinase"/>
    <property type="match status" value="1"/>
</dbReference>
<feature type="domain" description="Histidine kinase" evidence="9">
    <location>
        <begin position="248"/>
        <end position="472"/>
    </location>
</feature>
<evidence type="ECO:0000256" key="1">
    <source>
        <dbReference type="ARBA" id="ARBA00000085"/>
    </source>
</evidence>
<dbReference type="InterPro" id="IPR005467">
    <property type="entry name" value="His_kinase_dom"/>
</dbReference>
<keyword evidence="4" id="KW-0808">Transferase</keyword>
<keyword evidence="12" id="KW-1185">Reference proteome</keyword>
<dbReference type="InterPro" id="IPR036890">
    <property type="entry name" value="HATPase_C_sf"/>
</dbReference>
<keyword evidence="11" id="KW-0067">ATP-binding</keyword>
<dbReference type="InterPro" id="IPR003594">
    <property type="entry name" value="HATPase_dom"/>
</dbReference>
<evidence type="ECO:0000259" key="9">
    <source>
        <dbReference type="PROSITE" id="PS50109"/>
    </source>
</evidence>
<dbReference type="InterPro" id="IPR004358">
    <property type="entry name" value="Sig_transdc_His_kin-like_C"/>
</dbReference>
<feature type="transmembrane region" description="Helical" evidence="8">
    <location>
        <begin position="56"/>
        <end position="77"/>
    </location>
</feature>
<keyword evidence="11" id="KW-0547">Nucleotide-binding</keyword>
<dbReference type="SMART" id="SM00448">
    <property type="entry name" value="REC"/>
    <property type="match status" value="1"/>
</dbReference>
<feature type="transmembrane region" description="Helical" evidence="8">
    <location>
        <begin position="29"/>
        <end position="50"/>
    </location>
</feature>
<dbReference type="SMART" id="SM00388">
    <property type="entry name" value="HisKA"/>
    <property type="match status" value="1"/>
</dbReference>
<dbReference type="Pfam" id="PF02518">
    <property type="entry name" value="HATPase_c"/>
    <property type="match status" value="1"/>
</dbReference>
<dbReference type="InterPro" id="IPR001789">
    <property type="entry name" value="Sig_transdc_resp-reg_receiver"/>
</dbReference>
<evidence type="ECO:0000256" key="8">
    <source>
        <dbReference type="SAM" id="Phobius"/>
    </source>
</evidence>
<accession>A0ABU1AMH6</accession>
<dbReference type="EMBL" id="JARXIC010000041">
    <property type="protein sequence ID" value="MDQ8196007.1"/>
    <property type="molecule type" value="Genomic_DNA"/>
</dbReference>
<feature type="transmembrane region" description="Helical" evidence="8">
    <location>
        <begin position="89"/>
        <end position="109"/>
    </location>
</feature>
<evidence type="ECO:0000313" key="11">
    <source>
        <dbReference type="EMBL" id="MDQ8196007.1"/>
    </source>
</evidence>
<dbReference type="Gene3D" id="1.10.287.130">
    <property type="match status" value="1"/>
</dbReference>
<evidence type="ECO:0000256" key="3">
    <source>
        <dbReference type="ARBA" id="ARBA00022553"/>
    </source>
</evidence>
<reference evidence="11 12" key="1">
    <citation type="submission" date="2023-04" db="EMBL/GenBank/DDBJ databases">
        <title>A novel bacteria isolated from coastal sediment.</title>
        <authorList>
            <person name="Liu X.-J."/>
            <person name="Du Z.-J."/>
        </authorList>
    </citation>
    <scope>NUCLEOTIDE SEQUENCE [LARGE SCALE GENOMIC DNA]</scope>
    <source>
        <strain evidence="11 12">SDUM461004</strain>
    </source>
</reference>
<dbReference type="SUPFAM" id="SSF52172">
    <property type="entry name" value="CheY-like"/>
    <property type="match status" value="1"/>
</dbReference>
<evidence type="ECO:0000313" key="12">
    <source>
        <dbReference type="Proteomes" id="UP001243717"/>
    </source>
</evidence>
<dbReference type="Pfam" id="PF00072">
    <property type="entry name" value="Response_reg"/>
    <property type="match status" value="1"/>
</dbReference>
<feature type="domain" description="Response regulatory" evidence="10">
    <location>
        <begin position="493"/>
        <end position="620"/>
    </location>
</feature>
<dbReference type="PROSITE" id="PS50109">
    <property type="entry name" value="HIS_KIN"/>
    <property type="match status" value="1"/>
</dbReference>
<dbReference type="Proteomes" id="UP001243717">
    <property type="component" value="Unassembled WGS sequence"/>
</dbReference>
<dbReference type="SUPFAM" id="SSF47384">
    <property type="entry name" value="Homodimeric domain of signal transducing histidine kinase"/>
    <property type="match status" value="1"/>
</dbReference>
<feature type="modified residue" description="4-aspartylphosphate" evidence="6">
    <location>
        <position position="543"/>
    </location>
</feature>
<organism evidence="11 12">
    <name type="scientific">Thalassobacterium sedimentorum</name>
    <dbReference type="NCBI Taxonomy" id="3041258"/>
    <lineage>
        <taxon>Bacteria</taxon>
        <taxon>Pseudomonadati</taxon>
        <taxon>Verrucomicrobiota</taxon>
        <taxon>Opitutia</taxon>
        <taxon>Puniceicoccales</taxon>
        <taxon>Coraliomargaritaceae</taxon>
        <taxon>Thalassobacterium</taxon>
    </lineage>
</organism>
<gene>
    <name evidence="11" type="ORF">QEH59_16345</name>
</gene>
<dbReference type="InterPro" id="IPR036097">
    <property type="entry name" value="HisK_dim/P_sf"/>
</dbReference>
<dbReference type="GO" id="GO:0005524">
    <property type="term" value="F:ATP binding"/>
    <property type="evidence" value="ECO:0007669"/>
    <property type="project" value="UniProtKB-KW"/>
</dbReference>
<evidence type="ECO:0000259" key="10">
    <source>
        <dbReference type="PROSITE" id="PS50110"/>
    </source>
</evidence>
<feature type="coiled-coil region" evidence="7">
    <location>
        <begin position="207"/>
        <end position="234"/>
    </location>
</feature>
<dbReference type="CDD" id="cd16922">
    <property type="entry name" value="HATPase_EvgS-ArcB-TorS-like"/>
    <property type="match status" value="1"/>
</dbReference>
<keyword evidence="5" id="KW-0418">Kinase</keyword>
<dbReference type="Pfam" id="PF00512">
    <property type="entry name" value="HisKA"/>
    <property type="match status" value="1"/>
</dbReference>
<dbReference type="Gene3D" id="3.40.50.2300">
    <property type="match status" value="1"/>
</dbReference>
<evidence type="ECO:0000256" key="7">
    <source>
        <dbReference type="SAM" id="Coils"/>
    </source>
</evidence>
<keyword evidence="8" id="KW-0472">Membrane</keyword>
<dbReference type="RefSeq" id="WP_308986451.1">
    <property type="nucleotide sequence ID" value="NZ_JARXIC010000041.1"/>
</dbReference>
<feature type="transmembrane region" description="Helical" evidence="8">
    <location>
        <begin position="178"/>
        <end position="198"/>
    </location>
</feature>
<dbReference type="PROSITE" id="PS50110">
    <property type="entry name" value="RESPONSE_REGULATORY"/>
    <property type="match status" value="1"/>
</dbReference>
<keyword evidence="8" id="KW-1133">Transmembrane helix</keyword>
<evidence type="ECO:0000256" key="5">
    <source>
        <dbReference type="ARBA" id="ARBA00022777"/>
    </source>
</evidence>
<evidence type="ECO:0000256" key="6">
    <source>
        <dbReference type="PROSITE-ProRule" id="PRU00169"/>
    </source>
</evidence>
<dbReference type="InterPro" id="IPR003661">
    <property type="entry name" value="HisK_dim/P_dom"/>
</dbReference>
<keyword evidence="3 6" id="KW-0597">Phosphoprotein</keyword>
<keyword evidence="8" id="KW-0812">Transmembrane</keyword>
<dbReference type="EC" id="2.7.13.3" evidence="2"/>
<protein>
    <recommendedName>
        <fullName evidence="2">histidine kinase</fullName>
        <ecNumber evidence="2">2.7.13.3</ecNumber>
    </recommendedName>
</protein>
<keyword evidence="7" id="KW-0175">Coiled coil</keyword>
<dbReference type="SMART" id="SM00387">
    <property type="entry name" value="HATPase_c"/>
    <property type="match status" value="1"/>
</dbReference>
<dbReference type="PRINTS" id="PR00344">
    <property type="entry name" value="BCTRLSENSOR"/>
</dbReference>
<dbReference type="PANTHER" id="PTHR43047:SF64">
    <property type="entry name" value="HISTIDINE KINASE CONTAINING CHEY-HOMOLOGOUS RECEIVER DOMAIN AND PAS DOMAIN-RELATED"/>
    <property type="match status" value="1"/>
</dbReference>
<sequence length="628" mass="69308">MFSPLHTHIQRLTTIYDEHNHFIRLKARLFLSLNFLLLTLVLLNLARFLWFQPPNLSIRIALNVLIASTSIVSLSLAAKGRLEFAGSTLSIALAVPIHALILILPANYFHEPLGAAFQLYVFDTFLLFLALIFATKRSAIICFAIIIVGNVNLYYKTLQSDTILGSLNFAAHSLARDGILAFTCFFAIGLMLVAILQATAGRSEQALKSVKTMNERLETRVNERTRELEAATQKANTASQAKSDFLATMSHEIRTPLYGIIAHAELLKQKQLERSQDELKDLNAIASSSEVLLCLINDILDFSKIEANQLKLETSVFSLNQLVKESIATVTSNATQKGLHVDFPQYRQDEVCLAGDSLRLKQIILNLLSNAIKFTPQGGAITVNAHLSKLKANQAQVQFAVTDTGIGMDTSIQQTIFNRFTQANSSTTRQYGGTGLGLAICSQLIVMMGGQLTVESEPNQGSTFAFTLTFPIVQQANKAAAPKRSTYAPIGMHILVVEDNLANQVIISRQLKALGCSLQVANNGAEAIEILESNSNFHLILMDNNMPIMDGLSAAKLIREWSQLKTSSPQQTHASKLPIIVFTANLIHPSSFQQHYPDMTDFLIKPLQIQQLHDMLVKFRPQAEHAEA</sequence>
<comment type="caution">
    <text evidence="11">The sequence shown here is derived from an EMBL/GenBank/DDBJ whole genome shotgun (WGS) entry which is preliminary data.</text>
</comment>
<dbReference type="Gene3D" id="3.30.565.10">
    <property type="entry name" value="Histidine kinase-like ATPase, C-terminal domain"/>
    <property type="match status" value="1"/>
</dbReference>
<dbReference type="CDD" id="cd17546">
    <property type="entry name" value="REC_hyHK_CKI1_RcsC-like"/>
    <property type="match status" value="1"/>
</dbReference>
<dbReference type="CDD" id="cd00082">
    <property type="entry name" value="HisKA"/>
    <property type="match status" value="1"/>
</dbReference>
<evidence type="ECO:0000256" key="4">
    <source>
        <dbReference type="ARBA" id="ARBA00022679"/>
    </source>
</evidence>
<dbReference type="InterPro" id="IPR011006">
    <property type="entry name" value="CheY-like_superfamily"/>
</dbReference>
<name>A0ABU1AMH6_9BACT</name>